<evidence type="ECO:0000256" key="14">
    <source>
        <dbReference type="RuleBase" id="RU366074"/>
    </source>
</evidence>
<evidence type="ECO:0000313" key="16">
    <source>
        <dbReference type="EMBL" id="RGD73011.1"/>
    </source>
</evidence>
<dbReference type="InterPro" id="IPR050259">
    <property type="entry name" value="SDR"/>
</dbReference>
<dbReference type="PROSITE" id="PS00061">
    <property type="entry name" value="ADH_SHORT"/>
    <property type="match status" value="1"/>
</dbReference>
<keyword evidence="7 14" id="KW-0560">Oxidoreductase</keyword>
<dbReference type="GO" id="GO:0006633">
    <property type="term" value="P:fatty acid biosynthetic process"/>
    <property type="evidence" value="ECO:0007669"/>
    <property type="project" value="UniProtKB-UniPathway"/>
</dbReference>
<dbReference type="InterPro" id="IPR036291">
    <property type="entry name" value="NAD(P)-bd_dom_sf"/>
</dbReference>
<evidence type="ECO:0000256" key="7">
    <source>
        <dbReference type="ARBA" id="ARBA00023002"/>
    </source>
</evidence>
<proteinExistence type="inferred from homology"/>
<keyword evidence="9 14" id="KW-0275">Fatty acid biosynthesis</keyword>
<feature type="binding site" evidence="13">
    <location>
        <position position="186"/>
    </location>
    <ligand>
        <name>NADP(+)</name>
        <dbReference type="ChEBI" id="CHEBI:58349"/>
    </ligand>
</feature>
<dbReference type="GO" id="GO:0051287">
    <property type="term" value="F:NAD binding"/>
    <property type="evidence" value="ECO:0007669"/>
    <property type="project" value="UniProtKB-UniRule"/>
</dbReference>
<evidence type="ECO:0000313" key="17">
    <source>
        <dbReference type="Proteomes" id="UP000261212"/>
    </source>
</evidence>
<evidence type="ECO:0000256" key="13">
    <source>
        <dbReference type="PIRSR" id="PIRSR611284-2"/>
    </source>
</evidence>
<sequence>MDSKTAVVTGAGRGIGRAIAIALAKDGYNIVINYNGSKEKAEKVALECREHGVSAITVKANVSDFSESEELIKKAIEEFGSIDVLVNNSGITRDNLLLRMKEKDFDSVIDVNLKGTFNTIKHATRQMMKQKSGSIINMSSVVGISGNAGQANYSASKAGVIGLTKSVARELASRGIRVNAIAPGFIESDMTDELNDKAKDEILKGIPLKSIGKGEDVANLAVFLSGDKSRYITGQVINVDGGMVM</sequence>
<comment type="caution">
    <text evidence="16">The sequence shown here is derived from an EMBL/GenBank/DDBJ whole genome shotgun (WGS) entry which is preliminary data.</text>
</comment>
<comment type="catalytic activity">
    <reaction evidence="11 14">
        <text>a (3R)-hydroxyacyl-[ACP] + NADP(+) = a 3-oxoacyl-[ACP] + NADPH + H(+)</text>
        <dbReference type="Rhea" id="RHEA:17397"/>
        <dbReference type="Rhea" id="RHEA-COMP:9916"/>
        <dbReference type="Rhea" id="RHEA-COMP:9945"/>
        <dbReference type="ChEBI" id="CHEBI:15378"/>
        <dbReference type="ChEBI" id="CHEBI:57783"/>
        <dbReference type="ChEBI" id="CHEBI:58349"/>
        <dbReference type="ChEBI" id="CHEBI:78776"/>
        <dbReference type="ChEBI" id="CHEBI:78827"/>
        <dbReference type="EC" id="1.1.1.100"/>
    </reaction>
</comment>
<comment type="similarity">
    <text evidence="3 14">Belongs to the short-chain dehydrogenases/reductases (SDR) family.</text>
</comment>
<feature type="domain" description="Ketoreductase" evidence="15">
    <location>
        <begin position="4"/>
        <end position="184"/>
    </location>
</feature>
<evidence type="ECO:0000256" key="11">
    <source>
        <dbReference type="ARBA" id="ARBA00048508"/>
    </source>
</evidence>
<evidence type="ECO:0000259" key="15">
    <source>
        <dbReference type="SMART" id="SM00822"/>
    </source>
</evidence>
<evidence type="ECO:0000256" key="6">
    <source>
        <dbReference type="ARBA" id="ARBA00022857"/>
    </source>
</evidence>
<dbReference type="SUPFAM" id="SSF51735">
    <property type="entry name" value="NAD(P)-binding Rossmann-fold domains"/>
    <property type="match status" value="1"/>
</dbReference>
<keyword evidence="5 14" id="KW-0276">Fatty acid metabolism</keyword>
<dbReference type="InterPro" id="IPR020904">
    <property type="entry name" value="Sc_DH/Rdtase_CS"/>
</dbReference>
<evidence type="ECO:0000256" key="8">
    <source>
        <dbReference type="ARBA" id="ARBA00023098"/>
    </source>
</evidence>
<organism evidence="16 17">
    <name type="scientific">Anaerofustis stercorihominis</name>
    <dbReference type="NCBI Taxonomy" id="214853"/>
    <lineage>
        <taxon>Bacteria</taxon>
        <taxon>Bacillati</taxon>
        <taxon>Bacillota</taxon>
        <taxon>Clostridia</taxon>
        <taxon>Eubacteriales</taxon>
        <taxon>Eubacteriaceae</taxon>
        <taxon>Anaerofustis</taxon>
    </lineage>
</organism>
<dbReference type="EC" id="1.1.1.100" evidence="14"/>
<dbReference type="SMART" id="SM00822">
    <property type="entry name" value="PKS_KR"/>
    <property type="match status" value="1"/>
</dbReference>
<evidence type="ECO:0000256" key="1">
    <source>
        <dbReference type="ARBA" id="ARBA00002607"/>
    </source>
</evidence>
<feature type="binding site" evidence="13">
    <location>
        <position position="88"/>
    </location>
    <ligand>
        <name>NADP(+)</name>
        <dbReference type="ChEBI" id="CHEBI:58349"/>
    </ligand>
</feature>
<keyword evidence="8 14" id="KW-0443">Lipid metabolism</keyword>
<evidence type="ECO:0000256" key="5">
    <source>
        <dbReference type="ARBA" id="ARBA00022832"/>
    </source>
</evidence>
<keyword evidence="6 13" id="KW-0521">NADP</keyword>
<feature type="binding site" evidence="13">
    <location>
        <begin position="153"/>
        <end position="157"/>
    </location>
    <ligand>
        <name>NADP(+)</name>
        <dbReference type="ChEBI" id="CHEBI:58349"/>
    </ligand>
</feature>
<dbReference type="CDD" id="cd05333">
    <property type="entry name" value="BKR_SDR_c"/>
    <property type="match status" value="1"/>
</dbReference>
<keyword evidence="10" id="KW-0753">Steroid metabolism</keyword>
<dbReference type="AlphaFoldDB" id="A0A3E3DUU6"/>
<evidence type="ECO:0000256" key="2">
    <source>
        <dbReference type="ARBA" id="ARBA00005194"/>
    </source>
</evidence>
<dbReference type="NCBIfam" id="TIGR01830">
    <property type="entry name" value="3oxo_ACP_reduc"/>
    <property type="match status" value="1"/>
</dbReference>
<comment type="function">
    <text evidence="1 14">Catalyzes the NADPH-dependent reduction of beta-ketoacyl-ACP substrates to beta-hydroxyacyl-ACP products, the first reductive step in the elongation cycle of fatty acid biosynthesis.</text>
</comment>
<dbReference type="NCBIfam" id="NF009466">
    <property type="entry name" value="PRK12826.1-2"/>
    <property type="match status" value="1"/>
</dbReference>
<evidence type="ECO:0000256" key="3">
    <source>
        <dbReference type="ARBA" id="ARBA00006484"/>
    </source>
</evidence>
<name>A0A3E3DUU6_9FIRM</name>
<evidence type="ECO:0000256" key="10">
    <source>
        <dbReference type="ARBA" id="ARBA00023221"/>
    </source>
</evidence>
<feature type="binding site" evidence="13">
    <location>
        <begin position="61"/>
        <end position="62"/>
    </location>
    <ligand>
        <name>NADP(+)</name>
        <dbReference type="ChEBI" id="CHEBI:58349"/>
    </ligand>
</feature>
<dbReference type="FunFam" id="3.40.50.720:FF:000037">
    <property type="entry name" value="3-oxoacyl-[acyl-carrier-protein] reductase FabG"/>
    <property type="match status" value="1"/>
</dbReference>
<dbReference type="NCBIfam" id="NF005559">
    <property type="entry name" value="PRK07231.1"/>
    <property type="match status" value="1"/>
</dbReference>
<dbReference type="UniPathway" id="UPA00094"/>
<evidence type="ECO:0000256" key="9">
    <source>
        <dbReference type="ARBA" id="ARBA00023160"/>
    </source>
</evidence>
<dbReference type="InterPro" id="IPR011284">
    <property type="entry name" value="3oxo_ACP_reduc"/>
</dbReference>
<protein>
    <recommendedName>
        <fullName evidence="14">3-oxoacyl-[acyl-carrier-protein] reductase</fullName>
        <ecNumber evidence="14">1.1.1.100</ecNumber>
    </recommendedName>
</protein>
<dbReference type="Pfam" id="PF13561">
    <property type="entry name" value="adh_short_C2"/>
    <property type="match status" value="1"/>
</dbReference>
<keyword evidence="4 14" id="KW-0444">Lipid biosynthesis</keyword>
<dbReference type="PANTHER" id="PTHR42879">
    <property type="entry name" value="3-OXOACYL-(ACYL-CARRIER-PROTEIN) REDUCTASE"/>
    <property type="match status" value="1"/>
</dbReference>
<reference evidence="16 17" key="1">
    <citation type="submission" date="2018-08" db="EMBL/GenBank/DDBJ databases">
        <title>A genome reference for cultivated species of the human gut microbiota.</title>
        <authorList>
            <person name="Zou Y."/>
            <person name="Xue W."/>
            <person name="Luo G."/>
        </authorList>
    </citation>
    <scope>NUCLEOTIDE SEQUENCE [LARGE SCALE GENOMIC DNA]</scope>
    <source>
        <strain evidence="16 17">AM25-6</strain>
    </source>
</reference>
<dbReference type="GO" id="GO:0004316">
    <property type="term" value="F:3-oxoacyl-[acyl-carrier-protein] reductase (NADPH) activity"/>
    <property type="evidence" value="ECO:0007669"/>
    <property type="project" value="UniProtKB-UniRule"/>
</dbReference>
<feature type="binding site" evidence="13">
    <location>
        <begin position="10"/>
        <end position="13"/>
    </location>
    <ligand>
        <name>NADP(+)</name>
        <dbReference type="ChEBI" id="CHEBI:58349"/>
    </ligand>
</feature>
<gene>
    <name evidence="16" type="primary">fabG</name>
    <name evidence="16" type="ORF">DW687_11125</name>
</gene>
<feature type="active site" description="Proton acceptor" evidence="12">
    <location>
        <position position="153"/>
    </location>
</feature>
<evidence type="ECO:0000256" key="12">
    <source>
        <dbReference type="PIRSR" id="PIRSR611284-1"/>
    </source>
</evidence>
<comment type="subunit">
    <text evidence="14">Homotetramer.</text>
</comment>
<dbReference type="InterPro" id="IPR002347">
    <property type="entry name" value="SDR_fam"/>
</dbReference>
<dbReference type="Gene3D" id="3.40.50.720">
    <property type="entry name" value="NAD(P)-binding Rossmann-like Domain"/>
    <property type="match status" value="1"/>
</dbReference>
<dbReference type="GO" id="GO:0008202">
    <property type="term" value="P:steroid metabolic process"/>
    <property type="evidence" value="ECO:0007669"/>
    <property type="project" value="UniProtKB-KW"/>
</dbReference>
<dbReference type="PANTHER" id="PTHR42879:SF2">
    <property type="entry name" value="3-OXOACYL-[ACYL-CARRIER-PROTEIN] REDUCTASE FABG"/>
    <property type="match status" value="1"/>
</dbReference>
<dbReference type="NCBIfam" id="NF004198">
    <property type="entry name" value="PRK05653.1-3"/>
    <property type="match status" value="1"/>
</dbReference>
<accession>A0A3E3DUU6</accession>
<dbReference type="EMBL" id="QUSM01000008">
    <property type="protein sequence ID" value="RGD73011.1"/>
    <property type="molecule type" value="Genomic_DNA"/>
</dbReference>
<dbReference type="PRINTS" id="PR00080">
    <property type="entry name" value="SDRFAMILY"/>
</dbReference>
<dbReference type="Proteomes" id="UP000261212">
    <property type="component" value="Unassembled WGS sequence"/>
</dbReference>
<comment type="pathway">
    <text evidence="2 14">Lipid metabolism; fatty acid biosynthesis.</text>
</comment>
<dbReference type="InterPro" id="IPR057326">
    <property type="entry name" value="KR_dom"/>
</dbReference>
<dbReference type="PRINTS" id="PR00081">
    <property type="entry name" value="GDHRDH"/>
</dbReference>
<evidence type="ECO:0000256" key="4">
    <source>
        <dbReference type="ARBA" id="ARBA00022516"/>
    </source>
</evidence>